<evidence type="ECO:0000256" key="1">
    <source>
        <dbReference type="ARBA" id="ARBA00022553"/>
    </source>
</evidence>
<feature type="domain" description="PAS" evidence="3">
    <location>
        <begin position="52"/>
        <end position="123"/>
    </location>
</feature>
<evidence type="ECO:0000259" key="4">
    <source>
        <dbReference type="PROSITE" id="PS50801"/>
    </source>
</evidence>
<name>A0A9X4AP79_9BACT</name>
<dbReference type="Gene3D" id="3.30.450.20">
    <property type="entry name" value="PAS domain"/>
    <property type="match status" value="2"/>
</dbReference>
<organism evidence="5 6">
    <name type="scientific">Polyangium jinanense</name>
    <dbReference type="NCBI Taxonomy" id="2829994"/>
    <lineage>
        <taxon>Bacteria</taxon>
        <taxon>Pseudomonadati</taxon>
        <taxon>Myxococcota</taxon>
        <taxon>Polyangia</taxon>
        <taxon>Polyangiales</taxon>
        <taxon>Polyangiaceae</taxon>
        <taxon>Polyangium</taxon>
    </lineage>
</organism>
<sequence>MNGSSEGGSDERGSVEALSRRIAALEEQVALQERTIEALRAKEALLERMGEERRVMIAALECCTDFVGIASLEGEAIFVNSAGRKLVGLESAEAVQGTVMPDYVMPEEIPRLINEIVPILMTEGRWEGELRFRHMPTGEPVAVYYSAYLVHHPETGAPLALATVTRDLRASKREAEERQRLLEQQSEAAAALRHGQARIETLDEERQQMIAAVEACADFIGICTLDGRTIYCNAAGRRLIGFDVDADMRGFDVTKVLTPEATRYFVQDIIPVILETGCWKGELEFRHLETGEAFPTQYNAFLIKDQQTGQPIGIGAVTRDLRAAKRAEEERQQLAEEIIRAQAAMLAELSTPLIPISDHAVVMPLIGTVDEARAERVLDSLLSGVAARGAKVAILDITGVATVDAAVAEALLRAAKAVRLLGAEVVLTGIRAEVAQALIGLGVDLGNIVTRSTLQSGIAFAMRRV</sequence>
<dbReference type="InterPro" id="IPR000014">
    <property type="entry name" value="PAS"/>
</dbReference>
<evidence type="ECO:0000313" key="5">
    <source>
        <dbReference type="EMBL" id="MDC3979759.1"/>
    </source>
</evidence>
<dbReference type="SMART" id="SM00091">
    <property type="entry name" value="PAS"/>
    <property type="match status" value="2"/>
</dbReference>
<dbReference type="SUPFAM" id="SSF52091">
    <property type="entry name" value="SpoIIaa-like"/>
    <property type="match status" value="1"/>
</dbReference>
<keyword evidence="6" id="KW-1185">Reference proteome</keyword>
<dbReference type="PROSITE" id="PS50801">
    <property type="entry name" value="STAS"/>
    <property type="match status" value="1"/>
</dbReference>
<dbReference type="CDD" id="cd07041">
    <property type="entry name" value="STAS_RsbR_RsbS_like"/>
    <property type="match status" value="1"/>
</dbReference>
<evidence type="ECO:0000313" key="6">
    <source>
        <dbReference type="Proteomes" id="UP001151081"/>
    </source>
</evidence>
<dbReference type="InterPro" id="IPR051932">
    <property type="entry name" value="Bact_StressResp_Reg"/>
</dbReference>
<gene>
    <name evidence="5" type="ORF">KEG57_04560</name>
</gene>
<dbReference type="InterPro" id="IPR036513">
    <property type="entry name" value="STAS_dom_sf"/>
</dbReference>
<dbReference type="InterPro" id="IPR035965">
    <property type="entry name" value="PAS-like_dom_sf"/>
</dbReference>
<dbReference type="Pfam" id="PF01740">
    <property type="entry name" value="STAS"/>
    <property type="match status" value="1"/>
</dbReference>
<evidence type="ECO:0000256" key="2">
    <source>
        <dbReference type="SAM" id="Coils"/>
    </source>
</evidence>
<feature type="coiled-coil region" evidence="2">
    <location>
        <begin position="317"/>
        <end position="344"/>
    </location>
</feature>
<feature type="domain" description="STAS" evidence="4">
    <location>
        <begin position="350"/>
        <end position="461"/>
    </location>
</feature>
<accession>A0A9X4AP79</accession>
<comment type="caution">
    <text evidence="5">The sequence shown here is derived from an EMBL/GenBank/DDBJ whole genome shotgun (WGS) entry which is preliminary data.</text>
</comment>
<dbReference type="PANTHER" id="PTHR33745:SF3">
    <property type="entry name" value="RSBT CO-ANTAGONIST PROTEIN RSBRC"/>
    <property type="match status" value="1"/>
</dbReference>
<feature type="coiled-coil region" evidence="2">
    <location>
        <begin position="165"/>
        <end position="192"/>
    </location>
</feature>
<dbReference type="SUPFAM" id="SSF55785">
    <property type="entry name" value="PYP-like sensor domain (PAS domain)"/>
    <property type="match status" value="2"/>
</dbReference>
<dbReference type="AlphaFoldDB" id="A0A9X4AP79"/>
<dbReference type="InterPro" id="IPR002645">
    <property type="entry name" value="STAS_dom"/>
</dbReference>
<dbReference type="EMBL" id="JAGTJJ010000001">
    <property type="protein sequence ID" value="MDC3979759.1"/>
    <property type="molecule type" value="Genomic_DNA"/>
</dbReference>
<protein>
    <submittedName>
        <fullName evidence="5">PAS domain S-box protein</fullName>
    </submittedName>
</protein>
<dbReference type="NCBIfam" id="TIGR00229">
    <property type="entry name" value="sensory_box"/>
    <property type="match status" value="1"/>
</dbReference>
<dbReference type="PANTHER" id="PTHR33745">
    <property type="entry name" value="RSBT ANTAGONIST PROTEIN RSBS-RELATED"/>
    <property type="match status" value="1"/>
</dbReference>
<reference evidence="5 6" key="1">
    <citation type="submission" date="2021-04" db="EMBL/GenBank/DDBJ databases">
        <title>Genome analysis of Polyangium sp.</title>
        <authorList>
            <person name="Li Y."/>
            <person name="Wang J."/>
        </authorList>
    </citation>
    <scope>NUCLEOTIDE SEQUENCE [LARGE SCALE GENOMIC DNA]</scope>
    <source>
        <strain evidence="5 6">SDU14</strain>
    </source>
</reference>
<proteinExistence type="predicted"/>
<dbReference type="CDD" id="cd00130">
    <property type="entry name" value="PAS"/>
    <property type="match status" value="2"/>
</dbReference>
<dbReference type="PROSITE" id="PS50112">
    <property type="entry name" value="PAS"/>
    <property type="match status" value="1"/>
</dbReference>
<evidence type="ECO:0000259" key="3">
    <source>
        <dbReference type="PROSITE" id="PS50112"/>
    </source>
</evidence>
<dbReference type="Pfam" id="PF13426">
    <property type="entry name" value="PAS_9"/>
    <property type="match status" value="1"/>
</dbReference>
<feature type="coiled-coil region" evidence="2">
    <location>
        <begin position="15"/>
        <end position="42"/>
    </location>
</feature>
<keyword evidence="2" id="KW-0175">Coiled coil</keyword>
<dbReference type="Proteomes" id="UP001151081">
    <property type="component" value="Unassembled WGS sequence"/>
</dbReference>
<dbReference type="Gene3D" id="3.30.750.24">
    <property type="entry name" value="STAS domain"/>
    <property type="match status" value="1"/>
</dbReference>
<keyword evidence="1" id="KW-0597">Phosphoprotein</keyword>
<dbReference type="RefSeq" id="WP_272458171.1">
    <property type="nucleotide sequence ID" value="NZ_JAGTJJ010000001.1"/>
</dbReference>